<keyword evidence="3" id="KW-1185">Reference proteome</keyword>
<dbReference type="Proteomes" id="UP000649617">
    <property type="component" value="Unassembled WGS sequence"/>
</dbReference>
<keyword evidence="1" id="KW-0472">Membrane</keyword>
<gene>
    <name evidence="2" type="ORF">SPIL2461_LOCUS8534</name>
</gene>
<feature type="transmembrane region" description="Helical" evidence="1">
    <location>
        <begin position="226"/>
        <end position="245"/>
    </location>
</feature>
<organism evidence="2 3">
    <name type="scientific">Symbiodinium pilosum</name>
    <name type="common">Dinoflagellate</name>
    <dbReference type="NCBI Taxonomy" id="2952"/>
    <lineage>
        <taxon>Eukaryota</taxon>
        <taxon>Sar</taxon>
        <taxon>Alveolata</taxon>
        <taxon>Dinophyceae</taxon>
        <taxon>Suessiales</taxon>
        <taxon>Symbiodiniaceae</taxon>
        <taxon>Symbiodinium</taxon>
    </lineage>
</organism>
<protein>
    <submittedName>
        <fullName evidence="2">Uncharacterized protein</fullName>
    </submittedName>
</protein>
<name>A0A812PLS1_SYMPI</name>
<sequence length="252" mass="28226">DVPSARSTRSLTPEEKEAEKVRLQGLVNNFAKKAVRGCPCVYFKEGTATRFETQYRIDKSLEYLILVNPQEPGVTEVTCPIAAIQDIYSTAEDGASCFPPEVVSALGAEDRERLLMIVFSDADGKLFRFCLVEESSESRDTFLECMRQSSFLRGEWWDLTNKAQSASGLVKTLASLQRHLHKQVHVDGSDGPRSELASSLPLLPEDATHTPSNFVEYKRHSPKVTLVLWVVVLTPVWLLVGWCLLRLDVKGR</sequence>
<feature type="non-terminal residue" evidence="2">
    <location>
        <position position="1"/>
    </location>
</feature>
<dbReference type="EMBL" id="CAJNIZ010014094">
    <property type="protein sequence ID" value="CAE7357921.1"/>
    <property type="molecule type" value="Genomic_DNA"/>
</dbReference>
<comment type="caution">
    <text evidence="2">The sequence shown here is derived from an EMBL/GenBank/DDBJ whole genome shotgun (WGS) entry which is preliminary data.</text>
</comment>
<keyword evidence="1" id="KW-0812">Transmembrane</keyword>
<accession>A0A812PLS1</accession>
<evidence type="ECO:0000313" key="3">
    <source>
        <dbReference type="Proteomes" id="UP000649617"/>
    </source>
</evidence>
<proteinExistence type="predicted"/>
<keyword evidence="1" id="KW-1133">Transmembrane helix</keyword>
<dbReference type="AlphaFoldDB" id="A0A812PLS1"/>
<evidence type="ECO:0000256" key="1">
    <source>
        <dbReference type="SAM" id="Phobius"/>
    </source>
</evidence>
<evidence type="ECO:0000313" key="2">
    <source>
        <dbReference type="EMBL" id="CAE7357921.1"/>
    </source>
</evidence>
<reference evidence="2" key="1">
    <citation type="submission" date="2021-02" db="EMBL/GenBank/DDBJ databases">
        <authorList>
            <person name="Dougan E. K."/>
            <person name="Rhodes N."/>
            <person name="Thang M."/>
            <person name="Chan C."/>
        </authorList>
    </citation>
    <scope>NUCLEOTIDE SEQUENCE</scope>
</reference>
<dbReference type="OrthoDB" id="408599at2759"/>